<dbReference type="RefSeq" id="WP_090508333.1">
    <property type="nucleotide sequence ID" value="NZ_FNWL01000006.1"/>
</dbReference>
<dbReference type="CDD" id="cd06558">
    <property type="entry name" value="crotonase-like"/>
    <property type="match status" value="1"/>
</dbReference>
<dbReference type="PANTHER" id="PTHR11941:SF54">
    <property type="entry name" value="ENOYL-COA HYDRATASE, MITOCHONDRIAL"/>
    <property type="match status" value="1"/>
</dbReference>
<sequence length="262" mass="28690">MSTEYETIELAVSDDGRATVTLDRPDSLNALDDRMAEELLDALETLREESARVLVLRGRDGNFCAGADIGTSPETTAPHEQTRRFRRLRRLFDRLESFPLPTVAAIEGYCLGGGCELACCCDTRIATADATIGVPEITLGVIPACGGTQRLSRLVGLSRARDMILRGKHYDAATMHSYGFLHEVGGDRSFEVLLKDVVEEYLARPPVAIEFAKRVVNKGYESPLDAGLEMEALATGVLFGTEDAEEGLDAFRTNRTPEFRGE</sequence>
<dbReference type="InterPro" id="IPR001753">
    <property type="entry name" value="Enoyl-CoA_hydra/iso"/>
</dbReference>
<dbReference type="OrthoDB" id="27846at2157"/>
<dbReference type="GO" id="GO:0016836">
    <property type="term" value="F:hydro-lyase activity"/>
    <property type="evidence" value="ECO:0007669"/>
    <property type="project" value="UniProtKB-ARBA"/>
</dbReference>
<dbReference type="GO" id="GO:0006635">
    <property type="term" value="P:fatty acid beta-oxidation"/>
    <property type="evidence" value="ECO:0007669"/>
    <property type="project" value="TreeGrafter"/>
</dbReference>
<accession>A0A1H6G6W6</accession>
<dbReference type="FunFam" id="1.10.12.10:FF:000001">
    <property type="entry name" value="Probable enoyl-CoA hydratase, mitochondrial"/>
    <property type="match status" value="1"/>
</dbReference>
<evidence type="ECO:0000256" key="2">
    <source>
        <dbReference type="ARBA" id="ARBA00023239"/>
    </source>
</evidence>
<comment type="similarity">
    <text evidence="1">Belongs to the enoyl-CoA hydratase/isomerase family.</text>
</comment>
<name>A0A1H6G6W6_9EURY</name>
<dbReference type="Gene3D" id="3.90.226.10">
    <property type="entry name" value="2-enoyl-CoA Hydratase, Chain A, domain 1"/>
    <property type="match status" value="1"/>
</dbReference>
<dbReference type="SUPFAM" id="SSF52096">
    <property type="entry name" value="ClpP/crotonase"/>
    <property type="match status" value="1"/>
</dbReference>
<keyword evidence="4" id="KW-1185">Reference proteome</keyword>
<keyword evidence="2" id="KW-0456">Lyase</keyword>
<dbReference type="AlphaFoldDB" id="A0A1H6G6W6"/>
<dbReference type="InterPro" id="IPR029045">
    <property type="entry name" value="ClpP/crotonase-like_dom_sf"/>
</dbReference>
<dbReference type="EMBL" id="FNWL01000006">
    <property type="protein sequence ID" value="SEH18073.1"/>
    <property type="molecule type" value="Genomic_DNA"/>
</dbReference>
<gene>
    <name evidence="3" type="ORF">SAMN04487967_3599</name>
</gene>
<evidence type="ECO:0000313" key="4">
    <source>
        <dbReference type="Proteomes" id="UP000199112"/>
    </source>
</evidence>
<dbReference type="PANTHER" id="PTHR11941">
    <property type="entry name" value="ENOYL-COA HYDRATASE-RELATED"/>
    <property type="match status" value="1"/>
</dbReference>
<protein>
    <submittedName>
        <fullName evidence="3">3-hydroxypropionyl-coenzyme A dehydratase</fullName>
    </submittedName>
</protein>
<proteinExistence type="inferred from homology"/>
<dbReference type="Pfam" id="PF00378">
    <property type="entry name" value="ECH_1"/>
    <property type="match status" value="1"/>
</dbReference>
<dbReference type="Proteomes" id="UP000199112">
    <property type="component" value="Unassembled WGS sequence"/>
</dbReference>
<reference evidence="4" key="1">
    <citation type="submission" date="2016-10" db="EMBL/GenBank/DDBJ databases">
        <authorList>
            <person name="Varghese N."/>
            <person name="Submissions S."/>
        </authorList>
    </citation>
    <scope>NUCLEOTIDE SEQUENCE [LARGE SCALE GENOMIC DNA]</scope>
    <source>
        <strain evidence="4">CGMCC 1.8981</strain>
    </source>
</reference>
<evidence type="ECO:0000256" key="1">
    <source>
        <dbReference type="ARBA" id="ARBA00005254"/>
    </source>
</evidence>
<evidence type="ECO:0000313" key="3">
    <source>
        <dbReference type="EMBL" id="SEH18073.1"/>
    </source>
</evidence>
<dbReference type="InterPro" id="IPR014748">
    <property type="entry name" value="Enoyl-CoA_hydra_C"/>
</dbReference>
<organism evidence="3 4">
    <name type="scientific">Natronorubrum sediminis</name>
    <dbReference type="NCBI Taxonomy" id="640943"/>
    <lineage>
        <taxon>Archaea</taxon>
        <taxon>Methanobacteriati</taxon>
        <taxon>Methanobacteriota</taxon>
        <taxon>Stenosarchaea group</taxon>
        <taxon>Halobacteria</taxon>
        <taxon>Halobacteriales</taxon>
        <taxon>Natrialbaceae</taxon>
        <taxon>Natronorubrum</taxon>
    </lineage>
</organism>
<dbReference type="Gene3D" id="1.10.12.10">
    <property type="entry name" value="Lyase 2-enoyl-coa Hydratase, Chain A, domain 2"/>
    <property type="match status" value="1"/>
</dbReference>